<dbReference type="PROSITE" id="PS51257">
    <property type="entry name" value="PROKAR_LIPOPROTEIN"/>
    <property type="match status" value="1"/>
</dbReference>
<gene>
    <name evidence="2" type="ORF">TKK_007692</name>
</gene>
<dbReference type="EMBL" id="JBJJXI010000059">
    <property type="protein sequence ID" value="KAL3398549.1"/>
    <property type="molecule type" value="Genomic_DNA"/>
</dbReference>
<dbReference type="Proteomes" id="UP001627154">
    <property type="component" value="Unassembled WGS sequence"/>
</dbReference>
<name>A0ABD2X188_9HYME</name>
<protein>
    <recommendedName>
        <fullName evidence="4">Secreted protein</fullName>
    </recommendedName>
</protein>
<dbReference type="AlphaFoldDB" id="A0ABD2X188"/>
<accession>A0ABD2X188</accession>
<reference evidence="2 3" key="1">
    <citation type="journal article" date="2024" name="bioRxiv">
        <title>A reference genome for Trichogramma kaykai: A tiny desert-dwelling parasitoid wasp with competing sex-ratio distorters.</title>
        <authorList>
            <person name="Culotta J."/>
            <person name="Lindsey A.R."/>
        </authorList>
    </citation>
    <scope>NUCLEOTIDE SEQUENCE [LARGE SCALE GENOMIC DNA]</scope>
    <source>
        <strain evidence="2 3">KSX58</strain>
    </source>
</reference>
<keyword evidence="3" id="KW-1185">Reference proteome</keyword>
<proteinExistence type="predicted"/>
<organism evidence="2 3">
    <name type="scientific">Trichogramma kaykai</name>
    <dbReference type="NCBI Taxonomy" id="54128"/>
    <lineage>
        <taxon>Eukaryota</taxon>
        <taxon>Metazoa</taxon>
        <taxon>Ecdysozoa</taxon>
        <taxon>Arthropoda</taxon>
        <taxon>Hexapoda</taxon>
        <taxon>Insecta</taxon>
        <taxon>Pterygota</taxon>
        <taxon>Neoptera</taxon>
        <taxon>Endopterygota</taxon>
        <taxon>Hymenoptera</taxon>
        <taxon>Apocrita</taxon>
        <taxon>Proctotrupomorpha</taxon>
        <taxon>Chalcidoidea</taxon>
        <taxon>Trichogrammatidae</taxon>
        <taxon>Trichogramma</taxon>
    </lineage>
</organism>
<sequence length="125" mass="14420">MKLFLFSLCASFVIASCIGAVVDYSNIAPWPVNYRVAPVHGVEELSQDWNDQKIVENNKIGWGWGNQQRQDSNGPYNAWDNNSQWDRRNNNRVEQLISANQHITVNGQPWSSHKSWPKHEKITQN</sequence>
<evidence type="ECO:0008006" key="4">
    <source>
        <dbReference type="Google" id="ProtNLM"/>
    </source>
</evidence>
<keyword evidence="1" id="KW-0732">Signal</keyword>
<evidence type="ECO:0000313" key="3">
    <source>
        <dbReference type="Proteomes" id="UP001627154"/>
    </source>
</evidence>
<comment type="caution">
    <text evidence="2">The sequence shown here is derived from an EMBL/GenBank/DDBJ whole genome shotgun (WGS) entry which is preliminary data.</text>
</comment>
<feature type="signal peptide" evidence="1">
    <location>
        <begin position="1"/>
        <end position="15"/>
    </location>
</feature>
<evidence type="ECO:0000256" key="1">
    <source>
        <dbReference type="SAM" id="SignalP"/>
    </source>
</evidence>
<evidence type="ECO:0000313" key="2">
    <source>
        <dbReference type="EMBL" id="KAL3398549.1"/>
    </source>
</evidence>
<feature type="chain" id="PRO_5044879642" description="Secreted protein" evidence="1">
    <location>
        <begin position="16"/>
        <end position="125"/>
    </location>
</feature>